<evidence type="ECO:0000313" key="1">
    <source>
        <dbReference type="EMBL" id="TDY48211.1"/>
    </source>
</evidence>
<evidence type="ECO:0000313" key="2">
    <source>
        <dbReference type="Proteomes" id="UP000295509"/>
    </source>
</evidence>
<organism evidence="1 2">
    <name type="scientific">Paraburkholderia rhizosphaerae</name>
    <dbReference type="NCBI Taxonomy" id="480658"/>
    <lineage>
        <taxon>Bacteria</taxon>
        <taxon>Pseudomonadati</taxon>
        <taxon>Pseudomonadota</taxon>
        <taxon>Betaproteobacteria</taxon>
        <taxon>Burkholderiales</taxon>
        <taxon>Burkholderiaceae</taxon>
        <taxon>Paraburkholderia</taxon>
    </lineage>
</organism>
<accession>A0A4R8LPH1</accession>
<dbReference type="RefSeq" id="WP_134192846.1">
    <property type="nucleotide sequence ID" value="NZ_JBHLUW010000061.1"/>
</dbReference>
<dbReference type="AlphaFoldDB" id="A0A4R8LPH1"/>
<proteinExistence type="predicted"/>
<comment type="caution">
    <text evidence="1">The sequence shown here is derived from an EMBL/GenBank/DDBJ whole genome shotgun (WGS) entry which is preliminary data.</text>
</comment>
<gene>
    <name evidence="1" type="ORF">BX592_111146</name>
</gene>
<reference evidence="1 2" key="1">
    <citation type="submission" date="2019-03" db="EMBL/GenBank/DDBJ databases">
        <title>Genomic Encyclopedia of Type Strains, Phase III (KMG-III): the genomes of soil and plant-associated and newly described type strains.</title>
        <authorList>
            <person name="Whitman W."/>
        </authorList>
    </citation>
    <scope>NUCLEOTIDE SEQUENCE [LARGE SCALE GENOMIC DNA]</scope>
    <source>
        <strain evidence="1 2">LMG 29544</strain>
    </source>
</reference>
<name>A0A4R8LPH1_9BURK</name>
<protein>
    <submittedName>
        <fullName evidence="1">Uncharacterized protein</fullName>
    </submittedName>
</protein>
<sequence>MLTIAQQRHSLTVTENRIIRAELSISTVRDMIQTSLVGGSDTLPMQDVLAMAEQALKDLFEVRKFLIESIKGKERDLAKVVGSSN</sequence>
<dbReference type="Proteomes" id="UP000295509">
    <property type="component" value="Unassembled WGS sequence"/>
</dbReference>
<dbReference type="EMBL" id="SORE01000011">
    <property type="protein sequence ID" value="TDY48211.1"/>
    <property type="molecule type" value="Genomic_DNA"/>
</dbReference>
<keyword evidence="2" id="KW-1185">Reference proteome</keyword>